<dbReference type="AlphaFoldDB" id="A0A4Y2FFM0"/>
<evidence type="ECO:0000313" key="1">
    <source>
        <dbReference type="EMBL" id="GBM40192.1"/>
    </source>
</evidence>
<evidence type="ECO:0000313" key="2">
    <source>
        <dbReference type="Proteomes" id="UP000499080"/>
    </source>
</evidence>
<gene>
    <name evidence="1" type="ORF">AVEN_80192_1</name>
</gene>
<accession>A0A4Y2FFM0</accession>
<keyword evidence="2" id="KW-1185">Reference proteome</keyword>
<comment type="caution">
    <text evidence="1">The sequence shown here is derived from an EMBL/GenBank/DDBJ whole genome shotgun (WGS) entry which is preliminary data.</text>
</comment>
<name>A0A4Y2FFM0_ARAVE</name>
<dbReference type="Proteomes" id="UP000499080">
    <property type="component" value="Unassembled WGS sequence"/>
</dbReference>
<dbReference type="EMBL" id="BGPR01000921">
    <property type="protein sequence ID" value="GBM40192.1"/>
    <property type="molecule type" value="Genomic_DNA"/>
</dbReference>
<reference evidence="1 2" key="1">
    <citation type="journal article" date="2019" name="Sci. Rep.">
        <title>Orb-weaving spider Araneus ventricosus genome elucidates the spidroin gene catalogue.</title>
        <authorList>
            <person name="Kono N."/>
            <person name="Nakamura H."/>
            <person name="Ohtoshi R."/>
            <person name="Moran D.A.P."/>
            <person name="Shinohara A."/>
            <person name="Yoshida Y."/>
            <person name="Fujiwara M."/>
            <person name="Mori M."/>
            <person name="Tomita M."/>
            <person name="Arakawa K."/>
        </authorList>
    </citation>
    <scope>NUCLEOTIDE SEQUENCE [LARGE SCALE GENOMIC DNA]</scope>
</reference>
<proteinExistence type="predicted"/>
<organism evidence="1 2">
    <name type="scientific">Araneus ventricosus</name>
    <name type="common">Orbweaver spider</name>
    <name type="synonym">Epeira ventricosa</name>
    <dbReference type="NCBI Taxonomy" id="182803"/>
    <lineage>
        <taxon>Eukaryota</taxon>
        <taxon>Metazoa</taxon>
        <taxon>Ecdysozoa</taxon>
        <taxon>Arthropoda</taxon>
        <taxon>Chelicerata</taxon>
        <taxon>Arachnida</taxon>
        <taxon>Araneae</taxon>
        <taxon>Araneomorphae</taxon>
        <taxon>Entelegynae</taxon>
        <taxon>Araneoidea</taxon>
        <taxon>Araneidae</taxon>
        <taxon>Araneus</taxon>
    </lineage>
</organism>
<sequence>MISQRVTTGFQIEQMISQIGTTRFPKVDHWFPKLDHWFPQIGNTGFPNWTNDFPNGILVSQEWTTGFPNWIEFPNCSLVSTRCEITLFPQIGCFKLTTV</sequence>
<protein>
    <submittedName>
        <fullName evidence="1">Uncharacterized protein</fullName>
    </submittedName>
</protein>